<name>A0A7Y9LL80_9BURK</name>
<protein>
    <submittedName>
        <fullName evidence="1">Uncharacterized protein</fullName>
    </submittedName>
</protein>
<accession>A0A7Y9LL80</accession>
<proteinExistence type="predicted"/>
<evidence type="ECO:0000313" key="2">
    <source>
        <dbReference type="Proteomes" id="UP000542125"/>
    </source>
</evidence>
<comment type="caution">
    <text evidence="1">The sequence shown here is derived from an EMBL/GenBank/DDBJ whole genome shotgun (WGS) entry which is preliminary data.</text>
</comment>
<reference evidence="1 2" key="1">
    <citation type="submission" date="2020-07" db="EMBL/GenBank/DDBJ databases">
        <title>Genomic Encyclopedia of Type Strains, Phase IV (KMG-V): Genome sequencing to study the core and pangenomes of soil and plant-associated prokaryotes.</title>
        <authorList>
            <person name="Whitman W."/>
        </authorList>
    </citation>
    <scope>NUCLEOTIDE SEQUENCE [LARGE SCALE GENOMIC DNA]</scope>
    <source>
        <strain evidence="1 2">SAS40</strain>
    </source>
</reference>
<dbReference type="EMBL" id="JACBYR010000001">
    <property type="protein sequence ID" value="NYE80940.1"/>
    <property type="molecule type" value="Genomic_DNA"/>
</dbReference>
<dbReference type="Proteomes" id="UP000542125">
    <property type="component" value="Unassembled WGS sequence"/>
</dbReference>
<sequence>MFSPLSCGASARRPAKTVPAFAGSSLTTSVVGLAGADARNGRPIRIRLALHPLPSLLPSPER</sequence>
<evidence type="ECO:0000313" key="1">
    <source>
        <dbReference type="EMBL" id="NYE80940.1"/>
    </source>
</evidence>
<organism evidence="1 2">
    <name type="scientific">Pigmentiphaga litoralis</name>
    <dbReference type="NCBI Taxonomy" id="516702"/>
    <lineage>
        <taxon>Bacteria</taxon>
        <taxon>Pseudomonadati</taxon>
        <taxon>Pseudomonadota</taxon>
        <taxon>Betaproteobacteria</taxon>
        <taxon>Burkholderiales</taxon>
        <taxon>Alcaligenaceae</taxon>
        <taxon>Pigmentiphaga</taxon>
    </lineage>
</organism>
<keyword evidence="2" id="KW-1185">Reference proteome</keyword>
<gene>
    <name evidence="1" type="ORF">FHW18_000211</name>
</gene>
<dbReference type="AlphaFoldDB" id="A0A7Y9LL80"/>